<dbReference type="PANTHER" id="PTHR11669:SF0">
    <property type="entry name" value="PROTEIN STICHEL-LIKE 2"/>
    <property type="match status" value="1"/>
</dbReference>
<dbReference type="SUPFAM" id="SSF52540">
    <property type="entry name" value="P-loop containing nucleoside triphosphate hydrolases"/>
    <property type="match status" value="1"/>
</dbReference>
<evidence type="ECO:0000259" key="13">
    <source>
        <dbReference type="SMART" id="SM00382"/>
    </source>
</evidence>
<evidence type="ECO:0000256" key="6">
    <source>
        <dbReference type="ARBA" id="ARBA00022741"/>
    </source>
</evidence>
<name>A0ABW7FA01_9BURK</name>
<evidence type="ECO:0000256" key="12">
    <source>
        <dbReference type="SAM" id="MobiDB-lite"/>
    </source>
</evidence>
<reference evidence="14 15" key="1">
    <citation type="submission" date="2024-08" db="EMBL/GenBank/DDBJ databases">
        <authorList>
            <person name="Lu H."/>
        </authorList>
    </citation>
    <scope>NUCLEOTIDE SEQUENCE [LARGE SCALE GENOMIC DNA]</scope>
    <source>
        <strain evidence="14 15">LYH14W</strain>
    </source>
</reference>
<comment type="function">
    <text evidence="11">DNA polymerase III is a complex, multichain enzyme responsible for most of the replicative synthesis in bacteria. This DNA polymerase also exhibits 3' to 5' exonuclease activity.</text>
</comment>
<dbReference type="Gene3D" id="1.10.8.60">
    <property type="match status" value="1"/>
</dbReference>
<evidence type="ECO:0000256" key="9">
    <source>
        <dbReference type="ARBA" id="ARBA00022932"/>
    </source>
</evidence>
<keyword evidence="8 11" id="KW-0067">ATP-binding</keyword>
<dbReference type="PANTHER" id="PTHR11669">
    <property type="entry name" value="REPLICATION FACTOR C / DNA POLYMERASE III GAMMA-TAU SUBUNIT"/>
    <property type="match status" value="1"/>
</dbReference>
<dbReference type="Pfam" id="PF12169">
    <property type="entry name" value="DNA_pol3_gamma3"/>
    <property type="match status" value="1"/>
</dbReference>
<gene>
    <name evidence="11 14" type="primary">dnaX</name>
    <name evidence="14" type="ORF">ACG00Y_25645</name>
</gene>
<dbReference type="GO" id="GO:0003887">
    <property type="term" value="F:DNA-directed DNA polymerase activity"/>
    <property type="evidence" value="ECO:0007669"/>
    <property type="project" value="UniProtKB-EC"/>
</dbReference>
<comment type="subunit">
    <text evidence="11">DNA polymerase III contains a core (composed of alpha, epsilon and theta chains) that associates with a tau subunit. This core dimerizes to form the POLIII' complex. PolIII' associates with the gamma complex (composed of gamma, delta, delta', psi and chi chains) and with the beta chain to form the complete DNA polymerase III complex.</text>
</comment>
<evidence type="ECO:0000256" key="11">
    <source>
        <dbReference type="RuleBase" id="RU364063"/>
    </source>
</evidence>
<feature type="region of interest" description="Disordered" evidence="12">
    <location>
        <begin position="412"/>
        <end position="487"/>
    </location>
</feature>
<feature type="compositionally biased region" description="Low complexity" evidence="12">
    <location>
        <begin position="412"/>
        <end position="427"/>
    </location>
</feature>
<dbReference type="NCBIfam" id="TIGR02397">
    <property type="entry name" value="dnaX_nterm"/>
    <property type="match status" value="1"/>
</dbReference>
<dbReference type="InterPro" id="IPR022754">
    <property type="entry name" value="DNA_pol_III_gamma-3"/>
</dbReference>
<dbReference type="InterPro" id="IPR045085">
    <property type="entry name" value="HLD_clamp_pol_III_gamma_tau"/>
</dbReference>
<dbReference type="InterPro" id="IPR050238">
    <property type="entry name" value="DNA_Rep/Repair_Clamp_Loader"/>
</dbReference>
<dbReference type="RefSeq" id="WP_394483921.1">
    <property type="nucleotide sequence ID" value="NZ_JBIGHV010000012.1"/>
</dbReference>
<evidence type="ECO:0000313" key="14">
    <source>
        <dbReference type="EMBL" id="MFG6433316.1"/>
    </source>
</evidence>
<dbReference type="Gene3D" id="3.40.50.300">
    <property type="entry name" value="P-loop containing nucleotide triphosphate hydrolases"/>
    <property type="match status" value="1"/>
</dbReference>
<dbReference type="InterPro" id="IPR003593">
    <property type="entry name" value="AAA+_ATPase"/>
</dbReference>
<evidence type="ECO:0000256" key="1">
    <source>
        <dbReference type="ARBA" id="ARBA00006360"/>
    </source>
</evidence>
<dbReference type="SMART" id="SM00382">
    <property type="entry name" value="AAA"/>
    <property type="match status" value="1"/>
</dbReference>
<evidence type="ECO:0000256" key="8">
    <source>
        <dbReference type="ARBA" id="ARBA00022840"/>
    </source>
</evidence>
<keyword evidence="5" id="KW-0479">Metal-binding</keyword>
<comment type="caution">
    <text evidence="14">The sequence shown here is derived from an EMBL/GenBank/DDBJ whole genome shotgun (WGS) entry which is preliminary data.</text>
</comment>
<dbReference type="EC" id="2.7.7.7" evidence="11"/>
<dbReference type="Gene3D" id="3.30.300.150">
    <property type="entry name" value="DNA polymerase III, tau subunit, domain V"/>
    <property type="match status" value="1"/>
</dbReference>
<evidence type="ECO:0000256" key="2">
    <source>
        <dbReference type="ARBA" id="ARBA00022679"/>
    </source>
</evidence>
<sequence length="614" mass="64928">MSYQVLARKYRPQSFEQLVGQEHVVQALANALTQGRLHHAYLFTGTRGVGKTTVSRILAKSLNCVGADGTGGITAQPCGVCHACRDIDSGRFVDYVELDAASNRGVEEISQLLDQAVYKPVVGRFKVYMIDEVHMLSNTAFNAMLKTLEEPPDYLKFVLATTDPQKVPVTVLSRCLQFNLRPMAAADVQMHLGNVLGAESVPAEPGALRLLARAARGSMRDGLSLTDQAIAFGAGSLTEAGVRQMLGSVDRGHVVAIVDALAAASGEAVVAQADALRGVGLSAAGTLEDLATLFQQMALAQAAPTALDDADNETAEIRRLAAALPADEIQLMYSMALHGRAELHLAPDEYAGLLMVLLRMLAFRPAGTVAKPVKAAALVRPQTVAKAVVAVPLPKMAPPVPVPVAVKSYSPAPAAPVPTAAEPAVPKLSDRLRPKPVEQGGQADDDMAMDGPPPDDAPPPWMDADDAPAAAAPAAREPDAPRRAELRETPEGALWAERIAALNLPGMTGELARQAQALGCATVDGREVWTLRVERESLRQPTLVAKLEAALDARLDIEAGVAEDSIALRTVARAEGQQRAAEDLAVQHPMTRTLLAQFPSARILPGSVQPLINP</sequence>
<dbReference type="CDD" id="cd00009">
    <property type="entry name" value="AAA"/>
    <property type="match status" value="1"/>
</dbReference>
<evidence type="ECO:0000256" key="10">
    <source>
        <dbReference type="ARBA" id="ARBA00049244"/>
    </source>
</evidence>
<dbReference type="Proteomes" id="UP001606210">
    <property type="component" value="Unassembled WGS sequence"/>
</dbReference>
<accession>A0ABW7FA01</accession>
<comment type="catalytic activity">
    <reaction evidence="10 11">
        <text>DNA(n) + a 2'-deoxyribonucleoside 5'-triphosphate = DNA(n+1) + diphosphate</text>
        <dbReference type="Rhea" id="RHEA:22508"/>
        <dbReference type="Rhea" id="RHEA-COMP:17339"/>
        <dbReference type="Rhea" id="RHEA-COMP:17340"/>
        <dbReference type="ChEBI" id="CHEBI:33019"/>
        <dbReference type="ChEBI" id="CHEBI:61560"/>
        <dbReference type="ChEBI" id="CHEBI:173112"/>
        <dbReference type="EC" id="2.7.7.7"/>
    </reaction>
</comment>
<evidence type="ECO:0000256" key="5">
    <source>
        <dbReference type="ARBA" id="ARBA00022723"/>
    </source>
</evidence>
<keyword evidence="2 11" id="KW-0808">Transferase</keyword>
<organism evidence="14 15">
    <name type="scientific">Pelomonas parva</name>
    <dbReference type="NCBI Taxonomy" id="3299032"/>
    <lineage>
        <taxon>Bacteria</taxon>
        <taxon>Pseudomonadati</taxon>
        <taxon>Pseudomonadota</taxon>
        <taxon>Betaproteobacteria</taxon>
        <taxon>Burkholderiales</taxon>
        <taxon>Sphaerotilaceae</taxon>
        <taxon>Roseateles</taxon>
    </lineage>
</organism>
<keyword evidence="15" id="KW-1185">Reference proteome</keyword>
<evidence type="ECO:0000313" key="15">
    <source>
        <dbReference type="Proteomes" id="UP001606210"/>
    </source>
</evidence>
<dbReference type="EMBL" id="JBIGHV010000012">
    <property type="protein sequence ID" value="MFG6433316.1"/>
    <property type="molecule type" value="Genomic_DNA"/>
</dbReference>
<proteinExistence type="inferred from homology"/>
<feature type="domain" description="AAA+ ATPase" evidence="13">
    <location>
        <begin position="37"/>
        <end position="196"/>
    </location>
</feature>
<keyword evidence="3 11" id="KW-0548">Nucleotidyltransferase</keyword>
<dbReference type="SUPFAM" id="SSF48019">
    <property type="entry name" value="post-AAA+ oligomerization domain-like"/>
    <property type="match status" value="1"/>
</dbReference>
<comment type="similarity">
    <text evidence="1 11">Belongs to the DnaX/STICHEL family.</text>
</comment>
<dbReference type="InterPro" id="IPR038249">
    <property type="entry name" value="PolIII_tau_V_sf"/>
</dbReference>
<dbReference type="InterPro" id="IPR008921">
    <property type="entry name" value="DNA_pol3_clamp-load_cplx_C"/>
</dbReference>
<keyword evidence="4 11" id="KW-0235">DNA replication</keyword>
<feature type="compositionally biased region" description="Basic and acidic residues" evidence="12">
    <location>
        <begin position="476"/>
        <end position="487"/>
    </location>
</feature>
<evidence type="ECO:0000256" key="7">
    <source>
        <dbReference type="ARBA" id="ARBA00022833"/>
    </source>
</evidence>
<dbReference type="Pfam" id="PF22608">
    <property type="entry name" value="DNAX_ATPase_lid"/>
    <property type="match status" value="1"/>
</dbReference>
<dbReference type="InterPro" id="IPR027417">
    <property type="entry name" value="P-loop_NTPase"/>
</dbReference>
<keyword evidence="7" id="KW-0862">Zinc</keyword>
<protein>
    <recommendedName>
        <fullName evidence="11">DNA polymerase III subunit gamma/tau</fullName>
        <ecNumber evidence="11">2.7.7.7</ecNumber>
    </recommendedName>
</protein>
<feature type="compositionally biased region" description="Pro residues" evidence="12">
    <location>
        <begin position="451"/>
        <end position="461"/>
    </location>
</feature>
<evidence type="ECO:0000256" key="3">
    <source>
        <dbReference type="ARBA" id="ARBA00022695"/>
    </source>
</evidence>
<dbReference type="Gene3D" id="1.20.272.10">
    <property type="match status" value="1"/>
</dbReference>
<evidence type="ECO:0000256" key="4">
    <source>
        <dbReference type="ARBA" id="ARBA00022705"/>
    </source>
</evidence>
<dbReference type="InterPro" id="IPR012763">
    <property type="entry name" value="DNA_pol_III_sug/sutau_N"/>
</dbReference>
<dbReference type="Pfam" id="PF13177">
    <property type="entry name" value="DNA_pol3_delta2"/>
    <property type="match status" value="1"/>
</dbReference>
<keyword evidence="6 11" id="KW-0547">Nucleotide-binding</keyword>
<keyword evidence="9 11" id="KW-0239">DNA-directed DNA polymerase</keyword>